<dbReference type="RefSeq" id="WP_044203627.1">
    <property type="nucleotide sequence ID" value="NZ_JQOF01000002.1"/>
</dbReference>
<dbReference type="EMBL" id="JQOF01000002">
    <property type="protein sequence ID" value="KGA43115.1"/>
    <property type="molecule type" value="Genomic_DNA"/>
</dbReference>
<dbReference type="InterPro" id="IPR051220">
    <property type="entry name" value="TFA_Chaperone"/>
</dbReference>
<organism evidence="1 2">
    <name type="scientific">Pectobacterium odoriferum</name>
    <dbReference type="NCBI Taxonomy" id="78398"/>
    <lineage>
        <taxon>Bacteria</taxon>
        <taxon>Pseudomonadati</taxon>
        <taxon>Pseudomonadota</taxon>
        <taxon>Gammaproteobacteria</taxon>
        <taxon>Enterobacterales</taxon>
        <taxon>Pectobacteriaceae</taxon>
        <taxon>Pectobacterium</taxon>
    </lineage>
</organism>
<proteinExistence type="predicted"/>
<dbReference type="Pfam" id="PF02413">
    <property type="entry name" value="Caudo_TAP"/>
    <property type="match status" value="1"/>
</dbReference>
<evidence type="ECO:0008006" key="3">
    <source>
        <dbReference type="Google" id="ProtNLM"/>
    </source>
</evidence>
<comment type="caution">
    <text evidence="1">The sequence shown here is derived from an EMBL/GenBank/DDBJ whole genome shotgun (WGS) entry which is preliminary data.</text>
</comment>
<dbReference type="PANTHER" id="PTHR34413">
    <property type="entry name" value="PROPHAGE TAIL FIBER ASSEMBLY PROTEIN HOMOLOG TFAE-RELATED-RELATED"/>
    <property type="match status" value="1"/>
</dbReference>
<dbReference type="Proteomes" id="UP000029447">
    <property type="component" value="Unassembled WGS sequence"/>
</dbReference>
<dbReference type="PANTHER" id="PTHR34413:SF2">
    <property type="entry name" value="PROPHAGE TAIL FIBER ASSEMBLY PROTEIN HOMOLOG TFAE-RELATED"/>
    <property type="match status" value="1"/>
</dbReference>
<name>A0ABR4VUP3_9GAMM</name>
<evidence type="ECO:0000313" key="1">
    <source>
        <dbReference type="EMBL" id="KGA43115.1"/>
    </source>
</evidence>
<dbReference type="InterPro" id="IPR003458">
    <property type="entry name" value="Phage_T4_Gp38_tail_assem"/>
</dbReference>
<keyword evidence="2" id="KW-1185">Reference proteome</keyword>
<accession>A0ABR4VUP3</accession>
<sequence length="171" mass="19719">MELKRVKRYFPNEMPYGESVQYFIDEGGNDFYESLNFFKKKYKLCIDSDNGVIHSISEDVSQLYPAGFTVVEINELPRDFSINNNFIFIDDVVKKIKTTRNDEVVNAEIKKESLLRNAGTVIAPLQDAVDLGIVSEEEKNTLNAWKKYRVLIMRLDTSKAPDVEWPEEPVS</sequence>
<evidence type="ECO:0000313" key="2">
    <source>
        <dbReference type="Proteomes" id="UP000029447"/>
    </source>
</evidence>
<protein>
    <recommendedName>
        <fullName evidence="3">Tail fiber assembly protein</fullName>
    </recommendedName>
</protein>
<gene>
    <name evidence="1" type="ORF">KU75_04475</name>
</gene>
<reference evidence="1 2" key="1">
    <citation type="submission" date="2014-08" db="EMBL/GenBank/DDBJ databases">
        <title>Genome sequences of NCPPB Pectobacterium isolates.</title>
        <authorList>
            <person name="Glover R.H."/>
            <person name="Sapp M."/>
            <person name="Elphinstone J."/>
        </authorList>
    </citation>
    <scope>NUCLEOTIDE SEQUENCE [LARGE SCALE GENOMIC DNA]</scope>
    <source>
        <strain evidence="1 2">NCPPB3841</strain>
    </source>
</reference>